<comment type="caution">
    <text evidence="2">The sequence shown here is derived from an EMBL/GenBank/DDBJ whole genome shotgun (WGS) entry which is preliminary data.</text>
</comment>
<dbReference type="InterPro" id="IPR008554">
    <property type="entry name" value="Glutaredoxin-like"/>
</dbReference>
<organism evidence="2 3">
    <name type="scientific">Streptomyces guryensis</name>
    <dbReference type="NCBI Taxonomy" id="2886947"/>
    <lineage>
        <taxon>Bacteria</taxon>
        <taxon>Bacillati</taxon>
        <taxon>Actinomycetota</taxon>
        <taxon>Actinomycetes</taxon>
        <taxon>Kitasatosporales</taxon>
        <taxon>Streptomycetaceae</taxon>
        <taxon>Streptomyces</taxon>
    </lineage>
</organism>
<dbReference type="PANTHER" id="PTHR33558">
    <property type="entry name" value="GLUTAREDOXIN-LIKE PROTEIN C5ORF63 HOMOLOG"/>
    <property type="match status" value="1"/>
</dbReference>
<dbReference type="Proteomes" id="UP001108029">
    <property type="component" value="Unassembled WGS sequence"/>
</dbReference>
<keyword evidence="3" id="KW-1185">Reference proteome</keyword>
<dbReference type="AlphaFoldDB" id="A0A9Q3VNY1"/>
<protein>
    <submittedName>
        <fullName evidence="2">Glutaredoxin family protein</fullName>
    </submittedName>
</protein>
<dbReference type="SUPFAM" id="SSF52833">
    <property type="entry name" value="Thioredoxin-like"/>
    <property type="match status" value="1"/>
</dbReference>
<reference evidence="2" key="1">
    <citation type="submission" date="2021-12" db="EMBL/GenBank/DDBJ databases">
        <authorList>
            <person name="Lee J.-H."/>
            <person name="Kim S.-B."/>
        </authorList>
    </citation>
    <scope>NUCLEOTIDE SEQUENCE</scope>
    <source>
        <strain evidence="2">NR30</strain>
    </source>
</reference>
<name>A0A9Q3VNY1_9ACTN</name>
<evidence type="ECO:0000256" key="1">
    <source>
        <dbReference type="SAM" id="MobiDB-lite"/>
    </source>
</evidence>
<evidence type="ECO:0000313" key="3">
    <source>
        <dbReference type="Proteomes" id="UP001108029"/>
    </source>
</evidence>
<accession>A0A9Q3VNY1</accession>
<dbReference type="EMBL" id="JAJSBI010000010">
    <property type="protein sequence ID" value="MCD9876024.1"/>
    <property type="molecule type" value="Genomic_DNA"/>
</dbReference>
<dbReference type="Pfam" id="PF05768">
    <property type="entry name" value="Glrx-like"/>
    <property type="match status" value="1"/>
</dbReference>
<dbReference type="RefSeq" id="WP_232650218.1">
    <property type="nucleotide sequence ID" value="NZ_JAJSBI010000010.1"/>
</dbReference>
<dbReference type="InterPro" id="IPR036249">
    <property type="entry name" value="Thioredoxin-like_sf"/>
</dbReference>
<dbReference type="PANTHER" id="PTHR33558:SF1">
    <property type="entry name" value="GLUTAREDOXIN-LIKE PROTEIN C5ORF63 HOMOLOG"/>
    <property type="match status" value="1"/>
</dbReference>
<gene>
    <name evidence="2" type="ORF">LJ657_20660</name>
</gene>
<dbReference type="InterPro" id="IPR052565">
    <property type="entry name" value="Glutaredoxin-like_YDR286C"/>
</dbReference>
<evidence type="ECO:0000313" key="2">
    <source>
        <dbReference type="EMBL" id="MCD9876024.1"/>
    </source>
</evidence>
<feature type="region of interest" description="Disordered" evidence="1">
    <location>
        <begin position="1"/>
        <end position="25"/>
    </location>
</feature>
<sequence length="101" mass="11740">MADMSPLFRRKAQQAPQAPQDTQGRSVTLIRKPGCHLCDDAQLVVEKVCEEVGVEWEAKDISLDQQLHDQYWEQIPVVLVDGRQHTFWRVDEQRLRKALTE</sequence>
<dbReference type="Gene3D" id="3.40.30.10">
    <property type="entry name" value="Glutaredoxin"/>
    <property type="match status" value="1"/>
</dbReference>
<proteinExistence type="predicted"/>